<reference evidence="1 2" key="1">
    <citation type="journal article" date="2023" name="Int. J. Mol. Sci.">
        <title>De Novo Assembly and Annotation of 11 Diverse Shrub Willow (Salix) Genomes Reveals Novel Gene Organization in Sex-Linked Regions.</title>
        <authorList>
            <person name="Hyden B."/>
            <person name="Feng K."/>
            <person name="Yates T.B."/>
            <person name="Jawdy S."/>
            <person name="Cereghino C."/>
            <person name="Smart L.B."/>
            <person name="Muchero W."/>
        </authorList>
    </citation>
    <scope>NUCLEOTIDE SEQUENCE [LARGE SCALE GENOMIC DNA]</scope>
    <source>
        <tissue evidence="1">Shoot tip</tissue>
    </source>
</reference>
<dbReference type="EMBL" id="JAPFFJ010000004">
    <property type="protein sequence ID" value="KAJ6429234.1"/>
    <property type="molecule type" value="Genomic_DNA"/>
</dbReference>
<keyword evidence="2" id="KW-1185">Reference proteome</keyword>
<name>A0AAD6KT35_9ROSI</name>
<protein>
    <submittedName>
        <fullName evidence="1">Uncharacterized protein</fullName>
    </submittedName>
</protein>
<comment type="caution">
    <text evidence="1">The sequence shown here is derived from an EMBL/GenBank/DDBJ whole genome shotgun (WGS) entry which is preliminary data.</text>
</comment>
<sequence>MLSIAESWREKFKKKAEPSFASSFQWKSKGLEGKHTEQYIKPHQ</sequence>
<accession>A0AAD6KT35</accession>
<evidence type="ECO:0000313" key="2">
    <source>
        <dbReference type="Proteomes" id="UP001162972"/>
    </source>
</evidence>
<dbReference type="Proteomes" id="UP001162972">
    <property type="component" value="Chromosome 8"/>
</dbReference>
<proteinExistence type="predicted"/>
<organism evidence="1 2">
    <name type="scientific">Salix udensis</name>
    <dbReference type="NCBI Taxonomy" id="889485"/>
    <lineage>
        <taxon>Eukaryota</taxon>
        <taxon>Viridiplantae</taxon>
        <taxon>Streptophyta</taxon>
        <taxon>Embryophyta</taxon>
        <taxon>Tracheophyta</taxon>
        <taxon>Spermatophyta</taxon>
        <taxon>Magnoliopsida</taxon>
        <taxon>eudicotyledons</taxon>
        <taxon>Gunneridae</taxon>
        <taxon>Pentapetalae</taxon>
        <taxon>rosids</taxon>
        <taxon>fabids</taxon>
        <taxon>Malpighiales</taxon>
        <taxon>Salicaceae</taxon>
        <taxon>Saliceae</taxon>
        <taxon>Salix</taxon>
    </lineage>
</organism>
<dbReference type="AlphaFoldDB" id="A0AAD6KT35"/>
<gene>
    <name evidence="1" type="ORF">OIU84_020792</name>
</gene>
<evidence type="ECO:0000313" key="1">
    <source>
        <dbReference type="EMBL" id="KAJ6429234.1"/>
    </source>
</evidence>